<name>Q8LSS1_ORYSJ</name>
<dbReference type="AlphaFoldDB" id="Q8LSS1"/>
<reference evidence="7" key="1">
    <citation type="journal article" date="2005" name="Nature">
        <title>The map-based sequence of the rice genome.</title>
        <authorList>
            <consortium name="International rice genome sequencing project (IRGSP)"/>
            <person name="Matsumoto T."/>
            <person name="Wu J."/>
            <person name="Kanamori H."/>
            <person name="Katayose Y."/>
            <person name="Fujisawa M."/>
            <person name="Namiki N."/>
            <person name="Mizuno H."/>
            <person name="Yamamoto K."/>
            <person name="Antonio B.A."/>
            <person name="Baba T."/>
            <person name="Sakata K."/>
            <person name="Nagamura Y."/>
            <person name="Aoki H."/>
            <person name="Arikawa K."/>
            <person name="Arita K."/>
            <person name="Bito T."/>
            <person name="Chiden Y."/>
            <person name="Fujitsuka N."/>
            <person name="Fukunaka R."/>
            <person name="Hamada M."/>
            <person name="Harada C."/>
            <person name="Hayashi A."/>
            <person name="Hijishita S."/>
            <person name="Honda M."/>
            <person name="Hosokawa S."/>
            <person name="Ichikawa Y."/>
            <person name="Idonuma A."/>
            <person name="Iijima M."/>
            <person name="Ikeda M."/>
            <person name="Ikeno M."/>
            <person name="Ito K."/>
            <person name="Ito S."/>
            <person name="Ito T."/>
            <person name="Ito Y."/>
            <person name="Ito Y."/>
            <person name="Iwabuchi A."/>
            <person name="Kamiya K."/>
            <person name="Karasawa W."/>
            <person name="Kurita K."/>
            <person name="Katagiri S."/>
            <person name="Kikuta A."/>
            <person name="Kobayashi H."/>
            <person name="Kobayashi N."/>
            <person name="Machita K."/>
            <person name="Maehara T."/>
            <person name="Masukawa M."/>
            <person name="Mizubayashi T."/>
            <person name="Mukai Y."/>
            <person name="Nagasaki H."/>
            <person name="Nagata Y."/>
            <person name="Naito S."/>
            <person name="Nakashima M."/>
            <person name="Nakama Y."/>
            <person name="Nakamichi Y."/>
            <person name="Nakamura M."/>
            <person name="Meguro A."/>
            <person name="Negishi M."/>
            <person name="Ohta I."/>
            <person name="Ohta T."/>
            <person name="Okamoto M."/>
            <person name="Ono N."/>
            <person name="Saji S."/>
            <person name="Sakaguchi M."/>
            <person name="Sakai K."/>
            <person name="Shibata M."/>
            <person name="Shimokawa T."/>
            <person name="Song J."/>
            <person name="Takazaki Y."/>
            <person name="Terasawa K."/>
            <person name="Tsugane M."/>
            <person name="Tsuji K."/>
            <person name="Ueda S."/>
            <person name="Waki K."/>
            <person name="Yamagata H."/>
            <person name="Yamamoto M."/>
            <person name="Yamamoto S."/>
            <person name="Yamane H."/>
            <person name="Yoshiki S."/>
            <person name="Yoshihara R."/>
            <person name="Yukawa K."/>
            <person name="Zhong H."/>
            <person name="Yano M."/>
            <person name="Yuan Q."/>
            <person name="Ouyang S."/>
            <person name="Liu J."/>
            <person name="Jones K.M."/>
            <person name="Gansberger K."/>
            <person name="Moffat K."/>
            <person name="Hill J."/>
            <person name="Bera J."/>
            <person name="Fadrosh D."/>
            <person name="Jin S."/>
            <person name="Johri S."/>
            <person name="Kim M."/>
            <person name="Overton L."/>
            <person name="Reardon M."/>
            <person name="Tsitrin T."/>
            <person name="Vuong H."/>
            <person name="Weaver B."/>
            <person name="Ciecko A."/>
            <person name="Tallon L."/>
            <person name="Jackson J."/>
            <person name="Pai G."/>
            <person name="Aken S.V."/>
            <person name="Utterback T."/>
            <person name="Reidmuller S."/>
            <person name="Feldblyum T."/>
            <person name="Hsiao J."/>
            <person name="Zismann V."/>
            <person name="Iobst S."/>
            <person name="de Vazeille A.R."/>
            <person name="Buell C.R."/>
            <person name="Ying K."/>
            <person name="Li Y."/>
            <person name="Lu T."/>
            <person name="Huang Y."/>
            <person name="Zhao Q."/>
            <person name="Feng Q."/>
            <person name="Zhang L."/>
            <person name="Zhu J."/>
            <person name="Weng Q."/>
            <person name="Mu J."/>
            <person name="Lu Y."/>
            <person name="Fan D."/>
            <person name="Liu Y."/>
            <person name="Guan J."/>
            <person name="Zhang Y."/>
            <person name="Yu S."/>
            <person name="Liu X."/>
            <person name="Zhang Y."/>
            <person name="Hong G."/>
            <person name="Han B."/>
            <person name="Choisne N."/>
            <person name="Demange N."/>
            <person name="Orjeda G."/>
            <person name="Samain S."/>
            <person name="Cattolico L."/>
            <person name="Pelletier E."/>
            <person name="Couloux A."/>
            <person name="Segurens B."/>
            <person name="Wincker P."/>
            <person name="D'Hont A."/>
            <person name="Scarpelli C."/>
            <person name="Weissenbach J."/>
            <person name="Salanoubat M."/>
            <person name="Quetier F."/>
            <person name="Yu Y."/>
            <person name="Kim H.R."/>
            <person name="Rambo T."/>
            <person name="Currie J."/>
            <person name="Collura K."/>
            <person name="Luo M."/>
            <person name="Yang T."/>
            <person name="Ammiraju J.S.S."/>
            <person name="Engler F."/>
            <person name="Soderlund C."/>
            <person name="Wing R.A."/>
            <person name="Palmer L.E."/>
            <person name="de la Bastide M."/>
            <person name="Spiegel L."/>
            <person name="Nascimento L."/>
            <person name="Zutavern T."/>
            <person name="O'Shaughnessy A."/>
            <person name="Dike S."/>
            <person name="Dedhia N."/>
            <person name="Preston R."/>
            <person name="Balija V."/>
            <person name="McCombie W.R."/>
            <person name="Chow T."/>
            <person name="Chen H."/>
            <person name="Chung M."/>
            <person name="Chen C."/>
            <person name="Shaw J."/>
            <person name="Wu H."/>
            <person name="Hsiao K."/>
            <person name="Chao Y."/>
            <person name="Chu M."/>
            <person name="Cheng C."/>
            <person name="Hour A."/>
            <person name="Lee P."/>
            <person name="Lin S."/>
            <person name="Lin Y."/>
            <person name="Liou J."/>
            <person name="Liu S."/>
            <person name="Hsing Y."/>
            <person name="Raghuvanshi S."/>
            <person name="Mohanty A."/>
            <person name="Bharti A.K."/>
            <person name="Gaur A."/>
            <person name="Gupta V."/>
            <person name="Kumar D."/>
            <person name="Ravi V."/>
            <person name="Vij S."/>
            <person name="Kapur A."/>
            <person name="Khurana P."/>
            <person name="Khurana P."/>
            <person name="Khurana J.P."/>
            <person name="Tyagi A.K."/>
            <person name="Gaikwad K."/>
            <person name="Singh A."/>
            <person name="Dalal V."/>
            <person name="Srivastava S."/>
            <person name="Dixit A."/>
            <person name="Pal A.K."/>
            <person name="Ghazi I.A."/>
            <person name="Yadav M."/>
            <person name="Pandit A."/>
            <person name="Bhargava A."/>
            <person name="Sureshbabu K."/>
            <person name="Batra K."/>
            <person name="Sharma T.R."/>
            <person name="Mohapatra T."/>
            <person name="Singh N.K."/>
            <person name="Messing J."/>
            <person name="Nelson A.B."/>
            <person name="Fuks G."/>
            <person name="Kavchok S."/>
            <person name="Keizer G."/>
            <person name="Linton E."/>
            <person name="Llaca V."/>
            <person name="Song R."/>
            <person name="Tanyolac B."/>
            <person name="Young S."/>
            <person name="Ho-Il K."/>
            <person name="Hahn J.H."/>
            <person name="Sangsakoo G."/>
            <person name="Vanavichit A."/>
            <person name="de Mattos Luiz.A.T."/>
            <person name="Zimmer P.D."/>
            <person name="Malone G."/>
            <person name="Dellagostin O."/>
            <person name="de Oliveira A.C."/>
            <person name="Bevan M."/>
            <person name="Bancroft I."/>
            <person name="Minx P."/>
            <person name="Cordum H."/>
            <person name="Wilson R."/>
            <person name="Cheng Z."/>
            <person name="Jin W."/>
            <person name="Jiang J."/>
            <person name="Leong S.A."/>
            <person name="Iwama H."/>
            <person name="Gojobori T."/>
            <person name="Itoh T."/>
            <person name="Niimura Y."/>
            <person name="Fujii Y."/>
            <person name="Habara T."/>
            <person name="Sakai H."/>
            <person name="Sato Y."/>
            <person name="Wilson G."/>
            <person name="Kumar K."/>
            <person name="McCouch S."/>
            <person name="Juretic N."/>
            <person name="Hoen D."/>
            <person name="Wright S."/>
            <person name="Bruskiewich R."/>
            <person name="Bureau T."/>
            <person name="Miyao A."/>
            <person name="Hirochika H."/>
            <person name="Nishikawa T."/>
            <person name="Kadowaki K."/>
            <person name="Sugiura M."/>
            <person name="Burr B."/>
            <person name="Sasaki T."/>
        </authorList>
    </citation>
    <scope>NUCLEOTIDE SEQUENCE [LARGE SCALE GENOMIC DNA]</scope>
    <source>
        <strain evidence="7">cv. Nipponbare</strain>
    </source>
</reference>
<dbReference type="InterPro" id="IPR001087">
    <property type="entry name" value="GDSL"/>
</dbReference>
<dbReference type="SUPFAM" id="SSF52266">
    <property type="entry name" value="SGNH hydrolase"/>
    <property type="match status" value="1"/>
</dbReference>
<dbReference type="PANTHER" id="PTHR22835:SF663">
    <property type="entry name" value="LIPASE-LIKE"/>
    <property type="match status" value="1"/>
</dbReference>
<dbReference type="GO" id="GO:0016788">
    <property type="term" value="F:hydrolase activity, acting on ester bonds"/>
    <property type="evidence" value="ECO:0007669"/>
    <property type="project" value="InterPro"/>
</dbReference>
<dbReference type="EMBL" id="AC092388">
    <property type="protein sequence ID" value="AAM22723.1"/>
    <property type="molecule type" value="Genomic_DNA"/>
</dbReference>
<sequence>MAPGAILRVTALLRFILLVAGAATATATAARFSRLFSFGDSLTDTGNLVLLPAGRDVPERRLPYGQTFFHRATGRASDGRIAIDFIAEALELPRLKPYLAGEGADGFRHGANFAVGGATARDAGFFQRRGLRSVPVSLATEMGWFKELLPLLASSCPQEQRKITASSLFFVGEMGGNDYLNAIFQNRTLDEAKTFVPGIIDAIRSSLAELIGVGAKTVLVQGMLPIGCEPRVLELFKLKHGRSTAGDDSDYDAATGCLKSFNELAEQHNRALTAALDELRRAHPGTAIVYADLYRAVTDIAVSPRRYVSFLLRVHGGVCCRVRRRAAVRVLRRRRGPYNVRLAARCGDEGTAACGEPSEYVSWDGIHYTEAANRVIARGIVEGRYTVPPISLSVSSSD</sequence>
<accession>Q8LSS1</accession>
<dbReference type="InterPro" id="IPR035669">
    <property type="entry name" value="SGNH_plant_lipase-like"/>
</dbReference>
<proteinExistence type="inferred from homology"/>
<feature type="signal peptide" evidence="5">
    <location>
        <begin position="1"/>
        <end position="21"/>
    </location>
</feature>
<dbReference type="PANTHER" id="PTHR22835">
    <property type="entry name" value="ZINC FINGER FYVE DOMAIN CONTAINING PROTEIN"/>
    <property type="match status" value="1"/>
</dbReference>
<organism evidence="6 7">
    <name type="scientific">Oryza sativa subsp. japonica</name>
    <name type="common">Rice</name>
    <dbReference type="NCBI Taxonomy" id="39947"/>
    <lineage>
        <taxon>Eukaryota</taxon>
        <taxon>Viridiplantae</taxon>
        <taxon>Streptophyta</taxon>
        <taxon>Embryophyta</taxon>
        <taxon>Tracheophyta</taxon>
        <taxon>Spermatophyta</taxon>
        <taxon>Magnoliopsida</taxon>
        <taxon>Liliopsida</taxon>
        <taxon>Poales</taxon>
        <taxon>Poaceae</taxon>
        <taxon>BOP clade</taxon>
        <taxon>Oryzoideae</taxon>
        <taxon>Oryzeae</taxon>
        <taxon>Oryzinae</taxon>
        <taxon>Oryza</taxon>
        <taxon>Oryza sativa</taxon>
    </lineage>
</organism>
<evidence type="ECO:0000313" key="6">
    <source>
        <dbReference type="EMBL" id="AAM22723.1"/>
    </source>
</evidence>
<comment type="similarity">
    <text evidence="1">Belongs to the 'GDSL' lipolytic enzyme family.</text>
</comment>
<gene>
    <name evidence="6" type="primary">OSJNBa0011L09.30</name>
</gene>
<dbReference type="Gene3D" id="3.40.50.1110">
    <property type="entry name" value="SGNH hydrolase"/>
    <property type="match status" value="1"/>
</dbReference>
<evidence type="ECO:0000313" key="7">
    <source>
        <dbReference type="Proteomes" id="UP000000763"/>
    </source>
</evidence>
<reference evidence="7" key="2">
    <citation type="journal article" date="2008" name="Nucleic Acids Res.">
        <title>The rice annotation project database (RAP-DB): 2008 update.</title>
        <authorList>
            <consortium name="The rice annotation project (RAP)"/>
        </authorList>
    </citation>
    <scope>GENOME REANNOTATION</scope>
    <source>
        <strain evidence="7">cv. Nipponbare</strain>
    </source>
</reference>
<keyword evidence="4" id="KW-0325">Glycoprotein</keyword>
<keyword evidence="2 5" id="KW-0732">Signal</keyword>
<evidence type="ECO:0000256" key="2">
    <source>
        <dbReference type="ARBA" id="ARBA00022729"/>
    </source>
</evidence>
<keyword evidence="3" id="KW-0378">Hydrolase</keyword>
<evidence type="ECO:0000256" key="4">
    <source>
        <dbReference type="ARBA" id="ARBA00023180"/>
    </source>
</evidence>
<dbReference type="CDD" id="cd01837">
    <property type="entry name" value="SGNH_plant_lipase_like"/>
    <property type="match status" value="1"/>
</dbReference>
<dbReference type="InterPro" id="IPR036514">
    <property type="entry name" value="SGNH_hydro_sf"/>
</dbReference>
<evidence type="ECO:0000256" key="1">
    <source>
        <dbReference type="ARBA" id="ARBA00008668"/>
    </source>
</evidence>
<dbReference type="Proteomes" id="UP000000763">
    <property type="component" value="Chromosome 10"/>
</dbReference>
<protein>
    <submittedName>
        <fullName evidence="6">Lipase</fullName>
    </submittedName>
</protein>
<evidence type="ECO:0000256" key="5">
    <source>
        <dbReference type="SAM" id="SignalP"/>
    </source>
</evidence>
<evidence type="ECO:0000256" key="3">
    <source>
        <dbReference type="ARBA" id="ARBA00022801"/>
    </source>
</evidence>
<dbReference type="Pfam" id="PF00657">
    <property type="entry name" value="Lipase_GDSL"/>
    <property type="match status" value="1"/>
</dbReference>
<feature type="chain" id="PRO_5004311210" evidence="5">
    <location>
        <begin position="22"/>
        <end position="398"/>
    </location>
</feature>